<organism evidence="1">
    <name type="scientific">Myoviridae sp. ctyWv1</name>
    <dbReference type="NCBI Taxonomy" id="2826718"/>
    <lineage>
        <taxon>Viruses</taxon>
        <taxon>Duplodnaviria</taxon>
        <taxon>Heunggongvirae</taxon>
        <taxon>Uroviricota</taxon>
        <taxon>Caudoviricetes</taxon>
    </lineage>
</organism>
<dbReference type="EMBL" id="BK015755">
    <property type="protein sequence ID" value="DAE23557.1"/>
    <property type="molecule type" value="Genomic_DNA"/>
</dbReference>
<sequence>MVEMPMTEHTVTKYVIIVPRGDRYKYVGRGYNPKNDNGYTIKLNGAMMFDTMENAIKTMDWFGIEGSIGEVKRHTELVQVLRGSKR</sequence>
<protein>
    <submittedName>
        <fullName evidence="1">Uncharacterized protein</fullName>
    </submittedName>
</protein>
<proteinExistence type="predicted"/>
<accession>A0A8S5QXU0</accession>
<evidence type="ECO:0000313" key="1">
    <source>
        <dbReference type="EMBL" id="DAE23557.1"/>
    </source>
</evidence>
<reference evidence="1" key="1">
    <citation type="journal article" date="2021" name="Proc. Natl. Acad. Sci. U.S.A.">
        <title>A Catalog of Tens of Thousands of Viruses from Human Metagenomes Reveals Hidden Associations with Chronic Diseases.</title>
        <authorList>
            <person name="Tisza M.J."/>
            <person name="Buck C.B."/>
        </authorList>
    </citation>
    <scope>NUCLEOTIDE SEQUENCE</scope>
    <source>
        <strain evidence="1">CtyWv1</strain>
    </source>
</reference>
<name>A0A8S5QXU0_9CAUD</name>